<dbReference type="AlphaFoldDB" id="A0A835UKH3"/>
<organism evidence="3 4">
    <name type="scientific">Vanilla planifolia</name>
    <name type="common">Vanilla</name>
    <dbReference type="NCBI Taxonomy" id="51239"/>
    <lineage>
        <taxon>Eukaryota</taxon>
        <taxon>Viridiplantae</taxon>
        <taxon>Streptophyta</taxon>
        <taxon>Embryophyta</taxon>
        <taxon>Tracheophyta</taxon>
        <taxon>Spermatophyta</taxon>
        <taxon>Magnoliopsida</taxon>
        <taxon>Liliopsida</taxon>
        <taxon>Asparagales</taxon>
        <taxon>Orchidaceae</taxon>
        <taxon>Vanilloideae</taxon>
        <taxon>Vanilleae</taxon>
        <taxon>Vanilla</taxon>
    </lineage>
</organism>
<feature type="region of interest" description="Disordered" evidence="1">
    <location>
        <begin position="16"/>
        <end position="49"/>
    </location>
</feature>
<evidence type="ECO:0000313" key="4">
    <source>
        <dbReference type="Proteomes" id="UP000639772"/>
    </source>
</evidence>
<protein>
    <recommendedName>
        <fullName evidence="2">DUF7086 domain-containing protein</fullName>
    </recommendedName>
</protein>
<dbReference type="PANTHER" id="PTHR34272:SF1">
    <property type="entry name" value="EXPRESSED PROTEIN"/>
    <property type="match status" value="1"/>
</dbReference>
<dbReference type="Proteomes" id="UP000639772">
    <property type="component" value="Chromosome 10"/>
</dbReference>
<reference evidence="3 4" key="1">
    <citation type="journal article" date="2020" name="Nat. Food">
        <title>A phased Vanilla planifolia genome enables genetic improvement of flavour and production.</title>
        <authorList>
            <person name="Hasing T."/>
            <person name="Tang H."/>
            <person name="Brym M."/>
            <person name="Khazi F."/>
            <person name="Huang T."/>
            <person name="Chambers A.H."/>
        </authorList>
    </citation>
    <scope>NUCLEOTIDE SEQUENCE [LARGE SCALE GENOMIC DNA]</scope>
    <source>
        <tissue evidence="3">Leaf</tissue>
    </source>
</reference>
<evidence type="ECO:0000256" key="1">
    <source>
        <dbReference type="SAM" id="MobiDB-lite"/>
    </source>
</evidence>
<dbReference type="PANTHER" id="PTHR34272">
    <property type="entry name" value="EXPRESSED PROTEIN"/>
    <property type="match status" value="1"/>
</dbReference>
<accession>A0A835UKH3</accession>
<evidence type="ECO:0000259" key="2">
    <source>
        <dbReference type="Pfam" id="PF23324"/>
    </source>
</evidence>
<sequence>MVLLLCAINRHRTQLEAGSDETESRATCREGRRKNRAPFSMGSRIPRKGAIFSGTPSTGDLPGAGNYICGNCGHKVTAEYDVETEFGKLLAFMAANEAAICNNSLPNEWREPVCPSCPMCSKVMKPEAAETMEKTNWLFLLLGQTIGHLDLTLLRYFCKHNEVHRTGSKDRLVCSTYLTLCSQLDPRVNHIRMN</sequence>
<gene>
    <name evidence="3" type="ORF">HPP92_018932</name>
</gene>
<feature type="domain" description="DUF7086" evidence="2">
    <location>
        <begin position="65"/>
        <end position="184"/>
    </location>
</feature>
<evidence type="ECO:0000313" key="3">
    <source>
        <dbReference type="EMBL" id="KAG0464768.1"/>
    </source>
</evidence>
<dbReference type="Pfam" id="PF23324">
    <property type="entry name" value="DUF7086"/>
    <property type="match status" value="1"/>
</dbReference>
<dbReference type="EMBL" id="JADCNM010000010">
    <property type="protein sequence ID" value="KAG0464768.1"/>
    <property type="molecule type" value="Genomic_DNA"/>
</dbReference>
<proteinExistence type="predicted"/>
<name>A0A835UKH3_VANPL</name>
<dbReference type="OrthoDB" id="1900495at2759"/>
<dbReference type="InterPro" id="IPR055513">
    <property type="entry name" value="DUF7086"/>
</dbReference>
<comment type="caution">
    <text evidence="3">The sequence shown here is derived from an EMBL/GenBank/DDBJ whole genome shotgun (WGS) entry which is preliminary data.</text>
</comment>